<dbReference type="Gene3D" id="3.10.450.230">
    <property type="entry name" value="VirB8 protein"/>
    <property type="match status" value="1"/>
</dbReference>
<evidence type="ECO:0000313" key="6">
    <source>
        <dbReference type="EMBL" id="SKA61262.1"/>
    </source>
</evidence>
<dbReference type="AlphaFoldDB" id="A0A1T4V8Q9"/>
<dbReference type="InterPro" id="IPR026264">
    <property type="entry name" value="VirB8/PtlE"/>
</dbReference>
<evidence type="ECO:0000256" key="2">
    <source>
        <dbReference type="ARBA" id="ARBA00022692"/>
    </source>
</evidence>
<dbReference type="OrthoDB" id="7366154at2"/>
<dbReference type="Proteomes" id="UP000190162">
    <property type="component" value="Unassembled WGS sequence"/>
</dbReference>
<reference evidence="7" key="1">
    <citation type="submission" date="2017-02" db="EMBL/GenBank/DDBJ databases">
        <authorList>
            <person name="Varghese N."/>
            <person name="Submissions S."/>
        </authorList>
    </citation>
    <scope>NUCLEOTIDE SEQUENCE [LARGE SCALE GENOMIC DNA]</scope>
    <source>
        <strain evidence="7">DSM 22720</strain>
    </source>
</reference>
<keyword evidence="3" id="KW-1133">Transmembrane helix</keyword>
<organism evidence="6 7">
    <name type="scientific">Enterovibrio nigricans DSM 22720</name>
    <dbReference type="NCBI Taxonomy" id="1121868"/>
    <lineage>
        <taxon>Bacteria</taxon>
        <taxon>Pseudomonadati</taxon>
        <taxon>Pseudomonadota</taxon>
        <taxon>Gammaproteobacteria</taxon>
        <taxon>Vibrionales</taxon>
        <taxon>Vibrionaceae</taxon>
        <taxon>Enterovibrio</taxon>
    </lineage>
</organism>
<gene>
    <name evidence="6" type="ORF">SAMN02745132_03451</name>
</gene>
<keyword evidence="2" id="KW-0812">Transmembrane</keyword>
<dbReference type="CDD" id="cd16424">
    <property type="entry name" value="VirB8"/>
    <property type="match status" value="1"/>
</dbReference>
<keyword evidence="4" id="KW-0472">Membrane</keyword>
<evidence type="ECO:0000256" key="3">
    <source>
        <dbReference type="ARBA" id="ARBA00022989"/>
    </source>
</evidence>
<evidence type="ECO:0000259" key="5">
    <source>
        <dbReference type="Pfam" id="PF04335"/>
    </source>
</evidence>
<dbReference type="GO" id="GO:0030255">
    <property type="term" value="P:protein secretion by the type IV secretion system"/>
    <property type="evidence" value="ECO:0007669"/>
    <property type="project" value="InterPro"/>
</dbReference>
<keyword evidence="7" id="KW-1185">Reference proteome</keyword>
<sequence>MTSNKKEHAAVFDDALDFEASKSIMAAKSEHRAWNITKGACGLTALSWLALVLLMPLKTVEPYVVTVDKNSGQTQVVSVLSQETNTLTQQEAIDRYWLSNYLRWREVYDWYTLQNDYNSTLAFSSPDVQTQYASIFEGDNALDTRWGKRIKATINILSIVNDVADQIATIRFEKTIKNVEEKNNGKTSVWIATVGYRYVPSKEMSEQERLVNPLAFEITSYRVDPERVR</sequence>
<dbReference type="InterPro" id="IPR032710">
    <property type="entry name" value="NTF2-like_dom_sf"/>
</dbReference>
<protein>
    <submittedName>
        <fullName evidence="6">Type IV secretion system protein VirB8</fullName>
    </submittedName>
</protein>
<evidence type="ECO:0000256" key="4">
    <source>
        <dbReference type="ARBA" id="ARBA00023136"/>
    </source>
</evidence>
<accession>A0A1T4V8Q9</accession>
<dbReference type="RefSeq" id="WP_078753654.1">
    <property type="nucleotide sequence ID" value="NZ_FUXU01000055.1"/>
</dbReference>
<proteinExistence type="predicted"/>
<dbReference type="InterPro" id="IPR007430">
    <property type="entry name" value="VirB8"/>
</dbReference>
<dbReference type="EMBL" id="FUXU01000055">
    <property type="protein sequence ID" value="SKA61262.1"/>
    <property type="molecule type" value="Genomic_DNA"/>
</dbReference>
<dbReference type="Pfam" id="PF04335">
    <property type="entry name" value="VirB8"/>
    <property type="match status" value="1"/>
</dbReference>
<evidence type="ECO:0000313" key="7">
    <source>
        <dbReference type="Proteomes" id="UP000190162"/>
    </source>
</evidence>
<feature type="domain" description="Bacterial virulence protein VirB8" evidence="5">
    <location>
        <begin position="15"/>
        <end position="226"/>
    </location>
</feature>
<dbReference type="PIRSF" id="PIRSF003299">
    <property type="entry name" value="VirB8_PtlE"/>
    <property type="match status" value="1"/>
</dbReference>
<name>A0A1T4V8Q9_9GAMM</name>
<evidence type="ECO:0000256" key="1">
    <source>
        <dbReference type="ARBA" id="ARBA00004167"/>
    </source>
</evidence>
<dbReference type="GO" id="GO:0016020">
    <property type="term" value="C:membrane"/>
    <property type="evidence" value="ECO:0007669"/>
    <property type="project" value="UniProtKB-SubCell"/>
</dbReference>
<comment type="subcellular location">
    <subcellularLocation>
        <location evidence="1">Membrane</location>
        <topology evidence="1">Single-pass membrane protein</topology>
    </subcellularLocation>
</comment>
<dbReference type="SUPFAM" id="SSF54427">
    <property type="entry name" value="NTF2-like"/>
    <property type="match status" value="1"/>
</dbReference>